<dbReference type="NCBIfam" id="NF004314">
    <property type="entry name" value="PRK05710.1-3"/>
    <property type="match status" value="1"/>
</dbReference>
<dbReference type="SUPFAM" id="SSF52374">
    <property type="entry name" value="Nucleotidylyl transferase"/>
    <property type="match status" value="1"/>
</dbReference>
<dbReference type="SUPFAM" id="SSF48163">
    <property type="entry name" value="An anticodon-binding domain of class I aminoacyl-tRNA synthetases"/>
    <property type="match status" value="1"/>
</dbReference>
<protein>
    <recommendedName>
        <fullName evidence="10">Glutamate--tRNA ligase</fullName>
        <ecNumber evidence="10">6.1.1.17</ecNumber>
    </recommendedName>
    <alternativeName>
        <fullName evidence="10">Glutamyl-tRNA synthetase</fullName>
        <shortName evidence="10">GluRS</shortName>
    </alternativeName>
</protein>
<keyword evidence="5 10" id="KW-0436">Ligase</keyword>
<dbReference type="EMBL" id="MXAV01000004">
    <property type="protein sequence ID" value="PKY12118.1"/>
    <property type="molecule type" value="Genomic_DNA"/>
</dbReference>
<dbReference type="PROSITE" id="PS00178">
    <property type="entry name" value="AA_TRNA_LIGASE_I"/>
    <property type="match status" value="1"/>
</dbReference>
<proteinExistence type="inferred from homology"/>
<dbReference type="PANTHER" id="PTHR43311">
    <property type="entry name" value="GLUTAMATE--TRNA LIGASE"/>
    <property type="match status" value="1"/>
</dbReference>
<evidence type="ECO:0000256" key="10">
    <source>
        <dbReference type="HAMAP-Rule" id="MF_00022"/>
    </source>
</evidence>
<reference evidence="13 14" key="1">
    <citation type="submission" date="2017-03" db="EMBL/GenBank/DDBJ databases">
        <title>Draft genime sequence of the acidophilic sulfur-oxidizing bacterium Acidithiobacillus sp. SH, isolated from seawater.</title>
        <authorList>
            <person name="Sharmin S."/>
            <person name="Tokuhisa M."/>
            <person name="Kanao T."/>
            <person name="Kamimura K."/>
        </authorList>
    </citation>
    <scope>NUCLEOTIDE SEQUENCE [LARGE SCALE GENOMIC DNA]</scope>
    <source>
        <strain evidence="13 14">SH</strain>
    </source>
</reference>
<gene>
    <name evidence="10" type="primary">gltX</name>
    <name evidence="13" type="ORF">B1757_01915</name>
</gene>
<comment type="caution">
    <text evidence="10">Lacks conserved residue(s) required for the propagation of feature annotation.</text>
</comment>
<evidence type="ECO:0000256" key="3">
    <source>
        <dbReference type="ARBA" id="ARBA00011245"/>
    </source>
</evidence>
<dbReference type="InterPro" id="IPR001412">
    <property type="entry name" value="aa-tRNA-synth_I_CS"/>
</dbReference>
<evidence type="ECO:0000313" key="13">
    <source>
        <dbReference type="EMBL" id="PKY12118.1"/>
    </source>
</evidence>
<evidence type="ECO:0000313" key="14">
    <source>
        <dbReference type="Proteomes" id="UP000234329"/>
    </source>
</evidence>
<dbReference type="InterPro" id="IPR008925">
    <property type="entry name" value="aa_tRNA-synth_I_cd-bd_sf"/>
</dbReference>
<dbReference type="GO" id="GO:0005524">
    <property type="term" value="F:ATP binding"/>
    <property type="evidence" value="ECO:0007669"/>
    <property type="project" value="UniProtKB-UniRule"/>
</dbReference>
<dbReference type="FunCoup" id="A0A2I1DQG6">
    <property type="interactions" value="572"/>
</dbReference>
<dbReference type="EC" id="6.1.1.17" evidence="10"/>
<keyword evidence="7 10" id="KW-0067">ATP-binding</keyword>
<dbReference type="InterPro" id="IPR045462">
    <property type="entry name" value="aa-tRNA-synth_I_cd-bd"/>
</dbReference>
<evidence type="ECO:0000256" key="1">
    <source>
        <dbReference type="ARBA" id="ARBA00004496"/>
    </source>
</evidence>
<evidence type="ECO:0000259" key="11">
    <source>
        <dbReference type="Pfam" id="PF00749"/>
    </source>
</evidence>
<dbReference type="Pfam" id="PF19269">
    <property type="entry name" value="Anticodon_2"/>
    <property type="match status" value="1"/>
</dbReference>
<evidence type="ECO:0000256" key="7">
    <source>
        <dbReference type="ARBA" id="ARBA00022840"/>
    </source>
</evidence>
<dbReference type="GO" id="GO:0005829">
    <property type="term" value="C:cytosol"/>
    <property type="evidence" value="ECO:0007669"/>
    <property type="project" value="TreeGrafter"/>
</dbReference>
<dbReference type="InterPro" id="IPR004527">
    <property type="entry name" value="Glu-tRNA-ligase_bac/mito"/>
</dbReference>
<keyword evidence="4 10" id="KW-0963">Cytoplasm</keyword>
<keyword evidence="8 10" id="KW-0648">Protein biosynthesis</keyword>
<comment type="function">
    <text evidence="10">Catalyzes the attachment of glutamate to tRNA(Glu) in a two-step reaction: glutamate is first activated by ATP to form Glu-AMP and then transferred to the acceptor end of tRNA(Glu).</text>
</comment>
<dbReference type="Gene3D" id="3.40.50.620">
    <property type="entry name" value="HUPs"/>
    <property type="match status" value="1"/>
</dbReference>
<dbReference type="Pfam" id="PF00749">
    <property type="entry name" value="tRNA-synt_1c"/>
    <property type="match status" value="1"/>
</dbReference>
<feature type="binding site" evidence="10">
    <location>
        <position position="239"/>
    </location>
    <ligand>
        <name>ATP</name>
        <dbReference type="ChEBI" id="CHEBI:30616"/>
    </ligand>
</feature>
<comment type="subcellular location">
    <subcellularLocation>
        <location evidence="1 10">Cytoplasm</location>
    </subcellularLocation>
</comment>
<comment type="similarity">
    <text evidence="2 10">Belongs to the class-I aminoacyl-tRNA synthetase family. Glutamate--tRNA ligase type 1 subfamily.</text>
</comment>
<evidence type="ECO:0000256" key="4">
    <source>
        <dbReference type="ARBA" id="ARBA00022490"/>
    </source>
</evidence>
<keyword evidence="6 10" id="KW-0547">Nucleotide-binding</keyword>
<evidence type="ECO:0000256" key="6">
    <source>
        <dbReference type="ARBA" id="ARBA00022741"/>
    </source>
</evidence>
<dbReference type="InterPro" id="IPR014729">
    <property type="entry name" value="Rossmann-like_a/b/a_fold"/>
</dbReference>
<dbReference type="GO" id="GO:0006424">
    <property type="term" value="P:glutamyl-tRNA aminoacylation"/>
    <property type="evidence" value="ECO:0007669"/>
    <property type="project" value="UniProtKB-UniRule"/>
</dbReference>
<accession>A0A2I1DQG6</accession>
<dbReference type="InParanoid" id="A0A2I1DQG6"/>
<feature type="domain" description="Aminoacyl-tRNA synthetase class I anticodon-binding" evidence="12">
    <location>
        <begin position="318"/>
        <end position="463"/>
    </location>
</feature>
<feature type="short sequence motif" description="'HIGH' region" evidence="10">
    <location>
        <begin position="9"/>
        <end position="19"/>
    </location>
</feature>
<comment type="caution">
    <text evidence="13">The sequence shown here is derived from an EMBL/GenBank/DDBJ whole genome shotgun (WGS) entry which is preliminary data.</text>
</comment>
<dbReference type="GO" id="GO:0004818">
    <property type="term" value="F:glutamate-tRNA ligase activity"/>
    <property type="evidence" value="ECO:0007669"/>
    <property type="project" value="UniProtKB-UniRule"/>
</dbReference>
<comment type="subunit">
    <text evidence="3 10">Monomer.</text>
</comment>
<feature type="short sequence motif" description="'KMSKS' region" evidence="10">
    <location>
        <begin position="236"/>
        <end position="240"/>
    </location>
</feature>
<dbReference type="Proteomes" id="UP000234329">
    <property type="component" value="Unassembled WGS sequence"/>
</dbReference>
<keyword evidence="9 10" id="KW-0030">Aminoacyl-tRNA synthetase</keyword>
<dbReference type="NCBIfam" id="TIGR00464">
    <property type="entry name" value="gltX_bact"/>
    <property type="match status" value="1"/>
</dbReference>
<dbReference type="GO" id="GO:0008270">
    <property type="term" value="F:zinc ion binding"/>
    <property type="evidence" value="ECO:0007669"/>
    <property type="project" value="InterPro"/>
</dbReference>
<dbReference type="InterPro" id="IPR000924">
    <property type="entry name" value="Glu/Gln-tRNA-synth"/>
</dbReference>
<dbReference type="InterPro" id="IPR049940">
    <property type="entry name" value="GluQ/Sye"/>
</dbReference>
<evidence type="ECO:0000256" key="9">
    <source>
        <dbReference type="ARBA" id="ARBA00023146"/>
    </source>
</evidence>
<dbReference type="PANTHER" id="PTHR43311:SF2">
    <property type="entry name" value="GLUTAMATE--TRNA LIGASE, MITOCHONDRIAL-RELATED"/>
    <property type="match status" value="1"/>
</dbReference>
<dbReference type="OrthoDB" id="5288516at2"/>
<evidence type="ECO:0000256" key="5">
    <source>
        <dbReference type="ARBA" id="ARBA00022598"/>
    </source>
</evidence>
<evidence type="ECO:0000256" key="8">
    <source>
        <dbReference type="ARBA" id="ARBA00022917"/>
    </source>
</evidence>
<dbReference type="InterPro" id="IPR020751">
    <property type="entry name" value="aa-tRNA-synth_I_codon-bd_sub2"/>
</dbReference>
<dbReference type="InterPro" id="IPR033910">
    <property type="entry name" value="GluRS_core"/>
</dbReference>
<name>A0A2I1DQG6_9PROT</name>
<dbReference type="AlphaFoldDB" id="A0A2I1DQG6"/>
<comment type="catalytic activity">
    <reaction evidence="10">
        <text>tRNA(Glu) + L-glutamate + ATP = L-glutamyl-tRNA(Glu) + AMP + diphosphate</text>
        <dbReference type="Rhea" id="RHEA:23540"/>
        <dbReference type="Rhea" id="RHEA-COMP:9663"/>
        <dbReference type="Rhea" id="RHEA-COMP:9680"/>
        <dbReference type="ChEBI" id="CHEBI:29985"/>
        <dbReference type="ChEBI" id="CHEBI:30616"/>
        <dbReference type="ChEBI" id="CHEBI:33019"/>
        <dbReference type="ChEBI" id="CHEBI:78442"/>
        <dbReference type="ChEBI" id="CHEBI:78520"/>
        <dbReference type="ChEBI" id="CHEBI:456215"/>
        <dbReference type="EC" id="6.1.1.17"/>
    </reaction>
</comment>
<dbReference type="HAMAP" id="MF_00022">
    <property type="entry name" value="Glu_tRNA_synth_type1"/>
    <property type="match status" value="1"/>
</dbReference>
<dbReference type="Gene3D" id="1.10.10.350">
    <property type="match status" value="1"/>
</dbReference>
<dbReference type="FunFam" id="3.40.50.620:FF:000007">
    <property type="entry name" value="Glutamate--tRNA ligase"/>
    <property type="match status" value="1"/>
</dbReference>
<dbReference type="PRINTS" id="PR00987">
    <property type="entry name" value="TRNASYNTHGLU"/>
</dbReference>
<sequence length="470" mass="52341">MSVRTRFAPSPTGYLHIGGVRTALYSWLHARRLGGRFVLRIEDTDLERSTPAATAAILEGMAWLGLDWDEGPFYQTQRMDRYREVLAQMLKEGSAYYCYCSREEVDAMREEQRARGEKPRYDGRCRTRSSAREGVSPVIRFRSPDTGETVVEDLIHGRVSFQNSELDDLIIARSDGTPTYNFCVVVDDWDMGITHVIRGDDHLNNTPRQMQILQALGADLPVYAHVPMILGPDKQKLSKRHGAVSVLEYREQGFLPDALLNFLIRLGWSHGDEEVFSREEMIAFFRIDAVNKAASAFNPEKLLWINAQHMQRLSPEGLAQHLRPYLGAQGVTEVLLAHGPELSAVVALLQERAKTLVEMAGAASMFYVAPVSGDSKDVEKHLHGQTALLDRLIHHLQALPVWTAAAIHSAIQELAVSHAEGKMGKVAQPLRVAVAGRAVSPPIDATLALLGKDETLSRLRRAITWTQAAP</sequence>
<dbReference type="CDD" id="cd00808">
    <property type="entry name" value="GluRS_core"/>
    <property type="match status" value="1"/>
</dbReference>
<feature type="domain" description="Glutamyl/glutaminyl-tRNA synthetase class Ib catalytic" evidence="11">
    <location>
        <begin position="3"/>
        <end position="304"/>
    </location>
</feature>
<keyword evidence="14" id="KW-1185">Reference proteome</keyword>
<dbReference type="GO" id="GO:0000049">
    <property type="term" value="F:tRNA binding"/>
    <property type="evidence" value="ECO:0007669"/>
    <property type="project" value="InterPro"/>
</dbReference>
<dbReference type="InterPro" id="IPR020058">
    <property type="entry name" value="Glu/Gln-tRNA-synth_Ib_cat-dom"/>
</dbReference>
<organism evidence="13 14">
    <name type="scientific">Acidithiobacillus marinus</name>
    <dbReference type="NCBI Taxonomy" id="187490"/>
    <lineage>
        <taxon>Bacteria</taxon>
        <taxon>Pseudomonadati</taxon>
        <taxon>Pseudomonadota</taxon>
        <taxon>Acidithiobacillia</taxon>
        <taxon>Acidithiobacillales</taxon>
        <taxon>Acidithiobacillaceae</taxon>
        <taxon>Acidithiobacillus</taxon>
    </lineage>
</organism>
<dbReference type="RefSeq" id="WP_101536697.1">
    <property type="nucleotide sequence ID" value="NZ_MXAV01000004.1"/>
</dbReference>
<evidence type="ECO:0000259" key="12">
    <source>
        <dbReference type="Pfam" id="PF19269"/>
    </source>
</evidence>
<evidence type="ECO:0000256" key="2">
    <source>
        <dbReference type="ARBA" id="ARBA00007894"/>
    </source>
</evidence>